<organism evidence="2 3">
    <name type="scientific">Durusdinium trenchii</name>
    <dbReference type="NCBI Taxonomy" id="1381693"/>
    <lineage>
        <taxon>Eukaryota</taxon>
        <taxon>Sar</taxon>
        <taxon>Alveolata</taxon>
        <taxon>Dinophyceae</taxon>
        <taxon>Suessiales</taxon>
        <taxon>Symbiodiniaceae</taxon>
        <taxon>Durusdinium</taxon>
    </lineage>
</organism>
<reference evidence="2 3" key="1">
    <citation type="submission" date="2024-02" db="EMBL/GenBank/DDBJ databases">
        <authorList>
            <person name="Chen Y."/>
            <person name="Shah S."/>
            <person name="Dougan E. K."/>
            <person name="Thang M."/>
            <person name="Chan C."/>
        </authorList>
    </citation>
    <scope>NUCLEOTIDE SEQUENCE [LARGE SCALE GENOMIC DNA]</scope>
</reference>
<proteinExistence type="predicted"/>
<evidence type="ECO:0000313" key="2">
    <source>
        <dbReference type="EMBL" id="CAK9036524.1"/>
    </source>
</evidence>
<dbReference type="Proteomes" id="UP001642484">
    <property type="component" value="Unassembled WGS sequence"/>
</dbReference>
<evidence type="ECO:0000256" key="1">
    <source>
        <dbReference type="SAM" id="SignalP"/>
    </source>
</evidence>
<keyword evidence="3" id="KW-1185">Reference proteome</keyword>
<protein>
    <submittedName>
        <fullName evidence="2">Uncharacterized protein</fullName>
    </submittedName>
</protein>
<feature type="chain" id="PRO_5047398738" evidence="1">
    <location>
        <begin position="31"/>
        <end position="219"/>
    </location>
</feature>
<evidence type="ECO:0000313" key="3">
    <source>
        <dbReference type="Proteomes" id="UP001642484"/>
    </source>
</evidence>
<name>A0ABP0LBI6_9DINO</name>
<comment type="caution">
    <text evidence="2">The sequence shown here is derived from an EMBL/GenBank/DDBJ whole genome shotgun (WGS) entry which is preliminary data.</text>
</comment>
<gene>
    <name evidence="2" type="ORF">CCMP2556_LOCUS20322</name>
</gene>
<feature type="signal peptide" evidence="1">
    <location>
        <begin position="1"/>
        <end position="30"/>
    </location>
</feature>
<accession>A0ABP0LBI6</accession>
<dbReference type="EMBL" id="CAXAMN010011891">
    <property type="protein sequence ID" value="CAK9036524.1"/>
    <property type="molecule type" value="Genomic_DNA"/>
</dbReference>
<sequence>MRSNGLLVSAVLCVGTFTLTHLAFVGPATGANAPKVARAARGGGEYDISDADIQNFYNSLLTGAGGDPPKGTVLSELVVKFFHGDFTPQGFKRYSGLWMLNGKKKGPPPGNIGKKDIAVGVAGLKAQMANPMFVTKGGVGYGVDETQKVEDDGKGWVWLAAEMSPGGLAVELFKSVPYGKRAILVAKQNNVDELFQKVNWDTALGNIEKTFGGPQIKQR</sequence>
<keyword evidence="1" id="KW-0732">Signal</keyword>